<keyword evidence="8" id="KW-0472">Membrane</keyword>
<evidence type="ECO:0000256" key="13">
    <source>
        <dbReference type="SAM" id="SignalP"/>
    </source>
</evidence>
<dbReference type="EMBL" id="JAVDWU010000001">
    <property type="protein sequence ID" value="MDR7148175.1"/>
    <property type="molecule type" value="Genomic_DNA"/>
</dbReference>
<keyword evidence="9" id="KW-0564">Palmitate</keyword>
<feature type="signal peptide" evidence="13">
    <location>
        <begin position="1"/>
        <end position="29"/>
    </location>
</feature>
<feature type="chain" id="PRO_5047375554" description="Outer-membrane lipoprotein LolB" evidence="13">
    <location>
        <begin position="30"/>
        <end position="169"/>
    </location>
</feature>
<evidence type="ECO:0000256" key="11">
    <source>
        <dbReference type="ARBA" id="ARBA00023237"/>
    </source>
</evidence>
<keyword evidence="5" id="KW-0813">Transport</keyword>
<comment type="subunit">
    <text evidence="3">Monomer.</text>
</comment>
<dbReference type="Proteomes" id="UP001265700">
    <property type="component" value="Unassembled WGS sequence"/>
</dbReference>
<evidence type="ECO:0000256" key="8">
    <source>
        <dbReference type="ARBA" id="ARBA00023136"/>
    </source>
</evidence>
<keyword evidence="11" id="KW-0998">Cell outer membrane</keyword>
<dbReference type="SUPFAM" id="SSF89392">
    <property type="entry name" value="Prokaryotic lipoproteins and lipoprotein localization factors"/>
    <property type="match status" value="1"/>
</dbReference>
<keyword evidence="12 14" id="KW-0449">Lipoprotein</keyword>
<comment type="caution">
    <text evidence="14">The sequence shown here is derived from an EMBL/GenBank/DDBJ whole genome shotgun (WGS) entry which is preliminary data.</text>
</comment>
<comment type="similarity">
    <text evidence="2">Belongs to the LolB family.</text>
</comment>
<evidence type="ECO:0000256" key="1">
    <source>
        <dbReference type="ARBA" id="ARBA00004459"/>
    </source>
</evidence>
<dbReference type="RefSeq" id="WP_310310439.1">
    <property type="nucleotide sequence ID" value="NZ_JAVDWU010000001.1"/>
</dbReference>
<gene>
    <name evidence="14" type="ORF">J2W49_000103</name>
</gene>
<evidence type="ECO:0000313" key="14">
    <source>
        <dbReference type="EMBL" id="MDR7148175.1"/>
    </source>
</evidence>
<evidence type="ECO:0000313" key="15">
    <source>
        <dbReference type="Proteomes" id="UP001265700"/>
    </source>
</evidence>
<dbReference type="Gene3D" id="2.50.20.10">
    <property type="entry name" value="Lipoprotein localisation LolA/LolB/LppX"/>
    <property type="match status" value="1"/>
</dbReference>
<evidence type="ECO:0000256" key="2">
    <source>
        <dbReference type="ARBA" id="ARBA00009696"/>
    </source>
</evidence>
<name>A0ABU1WFX8_9BURK</name>
<keyword evidence="6 13" id="KW-0732">Signal</keyword>
<evidence type="ECO:0000256" key="3">
    <source>
        <dbReference type="ARBA" id="ARBA00011245"/>
    </source>
</evidence>
<keyword evidence="7" id="KW-0653">Protein transport</keyword>
<keyword evidence="15" id="KW-1185">Reference proteome</keyword>
<evidence type="ECO:0000256" key="7">
    <source>
        <dbReference type="ARBA" id="ARBA00022927"/>
    </source>
</evidence>
<proteinExistence type="inferred from homology"/>
<comment type="subcellular location">
    <subcellularLocation>
        <location evidence="1">Cell outer membrane</location>
        <topology evidence="1">Lipid-anchor</topology>
    </subcellularLocation>
</comment>
<evidence type="ECO:0000256" key="4">
    <source>
        <dbReference type="ARBA" id="ARBA00016202"/>
    </source>
</evidence>
<dbReference type="InterPro" id="IPR004565">
    <property type="entry name" value="OM_lipoprot_LolB"/>
</dbReference>
<accession>A0ABU1WFX8</accession>
<evidence type="ECO:0000256" key="5">
    <source>
        <dbReference type="ARBA" id="ARBA00022448"/>
    </source>
</evidence>
<organism evidence="14 15">
    <name type="scientific">Hydrogenophaga palleronii</name>
    <dbReference type="NCBI Taxonomy" id="65655"/>
    <lineage>
        <taxon>Bacteria</taxon>
        <taxon>Pseudomonadati</taxon>
        <taxon>Pseudomonadota</taxon>
        <taxon>Betaproteobacteria</taxon>
        <taxon>Burkholderiales</taxon>
        <taxon>Comamonadaceae</taxon>
        <taxon>Hydrogenophaga</taxon>
    </lineage>
</organism>
<evidence type="ECO:0000256" key="12">
    <source>
        <dbReference type="ARBA" id="ARBA00023288"/>
    </source>
</evidence>
<reference evidence="14 15" key="1">
    <citation type="submission" date="2023-07" db="EMBL/GenBank/DDBJ databases">
        <title>Sorghum-associated microbial communities from plants grown in Nebraska, USA.</title>
        <authorList>
            <person name="Schachtman D."/>
        </authorList>
    </citation>
    <scope>NUCLEOTIDE SEQUENCE [LARGE SCALE GENOMIC DNA]</scope>
    <source>
        <strain evidence="14 15">4249</strain>
    </source>
</reference>
<protein>
    <recommendedName>
        <fullName evidence="4">Outer-membrane lipoprotein LolB</fullName>
    </recommendedName>
</protein>
<evidence type="ECO:0000256" key="10">
    <source>
        <dbReference type="ARBA" id="ARBA00023186"/>
    </source>
</evidence>
<dbReference type="InterPro" id="IPR029046">
    <property type="entry name" value="LolA/LolB/LppX"/>
</dbReference>
<dbReference type="PROSITE" id="PS51257">
    <property type="entry name" value="PROKAR_LIPOPROTEIN"/>
    <property type="match status" value="1"/>
</dbReference>
<dbReference type="Pfam" id="PF03550">
    <property type="entry name" value="LolB"/>
    <property type="match status" value="1"/>
</dbReference>
<keyword evidence="10" id="KW-0143">Chaperone</keyword>
<sequence length="169" mass="18311">MSRPIRPRTGGWRLWSVVACAALLMTACATPQTPVLPGESVWMGRLALTVHTEPVQSVAAGFDLRGSPDAGSLLLTSPLGNAVARVVWSETDAEWRQGDQVIKKRNLEELTTELGGTALPVAALFAWLNGTALEIDGWQADLSRHTEGRITARRTHPLPSAELRLVLQQ</sequence>
<evidence type="ECO:0000256" key="9">
    <source>
        <dbReference type="ARBA" id="ARBA00023139"/>
    </source>
</evidence>
<evidence type="ECO:0000256" key="6">
    <source>
        <dbReference type="ARBA" id="ARBA00022729"/>
    </source>
</evidence>